<reference evidence="5 6" key="1">
    <citation type="submission" date="2019-12" db="EMBL/GenBank/DDBJ databases">
        <title>Chromosome-level assembly of the Caenorhabditis remanei genome.</title>
        <authorList>
            <person name="Teterina A.A."/>
            <person name="Willis J.H."/>
            <person name="Phillips P.C."/>
        </authorList>
    </citation>
    <scope>NUCLEOTIDE SEQUENCE [LARGE SCALE GENOMIC DNA]</scope>
    <source>
        <strain evidence="5 6">PX506</strain>
        <tissue evidence="5">Whole organism</tissue>
    </source>
</reference>
<dbReference type="InterPro" id="IPR013320">
    <property type="entry name" value="ConA-like_dom_sf"/>
</dbReference>
<dbReference type="CTD" id="9801792"/>
<evidence type="ECO:0000313" key="5">
    <source>
        <dbReference type="EMBL" id="KAF1756371.1"/>
    </source>
</evidence>
<feature type="domain" description="Galectin" evidence="4">
    <location>
        <begin position="206"/>
        <end position="336"/>
    </location>
</feature>
<comment type="caution">
    <text evidence="5">The sequence shown here is derived from an EMBL/GenBank/DDBJ whole genome shotgun (WGS) entry which is preliminary data.</text>
</comment>
<dbReference type="SMART" id="SM00276">
    <property type="entry name" value="GLECT"/>
    <property type="match status" value="1"/>
</dbReference>
<evidence type="ECO:0000256" key="1">
    <source>
        <dbReference type="ARBA" id="ARBA00022734"/>
    </source>
</evidence>
<dbReference type="EMBL" id="WUAV01000004">
    <property type="protein sequence ID" value="KAF1756371.1"/>
    <property type="molecule type" value="Genomic_DNA"/>
</dbReference>
<evidence type="ECO:0000313" key="6">
    <source>
        <dbReference type="Proteomes" id="UP000483820"/>
    </source>
</evidence>
<evidence type="ECO:0000259" key="4">
    <source>
        <dbReference type="PROSITE" id="PS51304"/>
    </source>
</evidence>
<dbReference type="Proteomes" id="UP000483820">
    <property type="component" value="Chromosome IV"/>
</dbReference>
<dbReference type="InterPro" id="IPR001079">
    <property type="entry name" value="Galectin_CRD"/>
</dbReference>
<evidence type="ECO:0000256" key="3">
    <source>
        <dbReference type="SAM" id="MobiDB-lite"/>
    </source>
</evidence>
<dbReference type="GeneID" id="9801792"/>
<dbReference type="Gene3D" id="2.60.120.200">
    <property type="match status" value="1"/>
</dbReference>
<dbReference type="SMART" id="SM00908">
    <property type="entry name" value="Gal-bind_lectin"/>
    <property type="match status" value="1"/>
</dbReference>
<keyword evidence="1 2" id="KW-0430">Lectin</keyword>
<sequence length="375" mass="42741">MYFVTSHIIAAEVLPRAPLLAVPRFPPRAPLLAVPRFPPRAPLLAVPRFPPRAPLVADPRFPPRAAPVGDPRFPLRVAPVGDPRFPLRVAPVADPWFLPRAAPVADPRFPPRAAPVADPRFPPRVAPVADPWFLPRAPFVPRVRSSPKEFPWTLRKSKKMSTIQRKRYSSQSSSLTCLDQLQNSSKLEHVGSNSAQFPIVEHGHNFVYSTSLELRVGAEIAIDAIIQSRFDTYIHSNGTGNREEIHFLMSIREEFGSIVNSFFRRTWDTEERRIYPALPNNFISIRIQVLQAGFQCFINNSWFKFFEHRLPLSSIEAITIRGSHLVRVHLDTEDYTEGEEMVEDEEHTEGEEMAEDEEYTEGEEMAEDEDFTEEE</sequence>
<dbReference type="GO" id="GO:0030246">
    <property type="term" value="F:carbohydrate binding"/>
    <property type="evidence" value="ECO:0007669"/>
    <property type="project" value="UniProtKB-UniRule"/>
</dbReference>
<dbReference type="SUPFAM" id="SSF49899">
    <property type="entry name" value="Concanavalin A-like lectins/glucanases"/>
    <property type="match status" value="1"/>
</dbReference>
<organism evidence="5 6">
    <name type="scientific">Caenorhabditis remanei</name>
    <name type="common">Caenorhabditis vulgaris</name>
    <dbReference type="NCBI Taxonomy" id="31234"/>
    <lineage>
        <taxon>Eukaryota</taxon>
        <taxon>Metazoa</taxon>
        <taxon>Ecdysozoa</taxon>
        <taxon>Nematoda</taxon>
        <taxon>Chromadorea</taxon>
        <taxon>Rhabditida</taxon>
        <taxon>Rhabditina</taxon>
        <taxon>Rhabditomorpha</taxon>
        <taxon>Rhabditoidea</taxon>
        <taxon>Rhabditidae</taxon>
        <taxon>Peloderinae</taxon>
        <taxon>Caenorhabditis</taxon>
    </lineage>
</organism>
<dbReference type="Pfam" id="PF00337">
    <property type="entry name" value="Gal-bind_lectin"/>
    <property type="match status" value="1"/>
</dbReference>
<protein>
    <recommendedName>
        <fullName evidence="2">Galectin</fullName>
    </recommendedName>
</protein>
<dbReference type="AlphaFoldDB" id="A0A6A5GNV5"/>
<dbReference type="RefSeq" id="XP_053584201.1">
    <property type="nucleotide sequence ID" value="XM_053729429.1"/>
</dbReference>
<feature type="region of interest" description="Disordered" evidence="3">
    <location>
        <begin position="334"/>
        <end position="375"/>
    </location>
</feature>
<name>A0A6A5GNV5_CAERE</name>
<evidence type="ECO:0000256" key="2">
    <source>
        <dbReference type="RuleBase" id="RU102079"/>
    </source>
</evidence>
<gene>
    <name evidence="5" type="ORF">GCK72_012824</name>
</gene>
<dbReference type="KEGG" id="crq:GCK72_012824"/>
<accession>A0A6A5GNV5</accession>
<dbReference type="PROSITE" id="PS51304">
    <property type="entry name" value="GALECTIN"/>
    <property type="match status" value="1"/>
</dbReference>
<proteinExistence type="predicted"/>